<dbReference type="PROSITE" id="PS00086">
    <property type="entry name" value="CYTOCHROME_P450"/>
    <property type="match status" value="1"/>
</dbReference>
<keyword evidence="6 10" id="KW-0408">Iron</keyword>
<reference evidence="12" key="1">
    <citation type="submission" date="2016-06" db="EMBL/GenBank/DDBJ databases">
        <authorList>
            <person name="Varghese N."/>
            <person name="Submissions Spin"/>
        </authorList>
    </citation>
    <scope>NUCLEOTIDE SEQUENCE [LARGE SCALE GENOMIC DNA]</scope>
    <source>
        <strain evidence="12">DSM 44814</strain>
    </source>
</reference>
<dbReference type="InterPro" id="IPR036396">
    <property type="entry name" value="Cyt_P450_sf"/>
</dbReference>
<proteinExistence type="inferred from homology"/>
<evidence type="ECO:0000256" key="9">
    <source>
        <dbReference type="ARBA" id="ARBA00060683"/>
    </source>
</evidence>
<protein>
    <submittedName>
        <fullName evidence="11">Cytochrome P450</fullName>
    </submittedName>
</protein>
<evidence type="ECO:0000256" key="5">
    <source>
        <dbReference type="ARBA" id="ARBA00023002"/>
    </source>
</evidence>
<dbReference type="Gene3D" id="1.10.630.10">
    <property type="entry name" value="Cytochrome P450"/>
    <property type="match status" value="1"/>
</dbReference>
<dbReference type="PANTHER" id="PTHR46696">
    <property type="entry name" value="P450, PUTATIVE (EUROFUNG)-RELATED"/>
    <property type="match status" value="1"/>
</dbReference>
<dbReference type="GO" id="GO:0020037">
    <property type="term" value="F:heme binding"/>
    <property type="evidence" value="ECO:0007669"/>
    <property type="project" value="InterPro"/>
</dbReference>
<sequence>MTIDQHVLREFPTRRGCPFDPPAELATIAESQEIVSMAYPDGHTGWLVTSYPLARTILASAAFSTRHELRHSPVPTMLKPTPAPPGAFIGMDPPEHTRYRKPLSQYFTVRRIRQLEPAIERVTTEYLDAMERLGPPADLMQAFALPIPVQVISDILGSGPEFADELQRLRAVTLDPQRPADDVAASVRATHELMGRLVSVKRREPADDLLSRLIADGDLNDQELTGLALMMLIAGHETTAHTIGLSTYFLLQDEDLRRRLTAGPALSDAAVGELLRYLTNVQFVTRTALTDVELGGVLIKKGECCTISLSAANRDARYFPDPNVFAEAGARGSHLAFGHGIHQCIGQNLARAEIRIAISALLRRFPRLRLAADHSHTNTRDAMNTYGLDRLPVVW</sequence>
<dbReference type="FunFam" id="1.10.630.10:FF:000018">
    <property type="entry name" value="Cytochrome P450 monooxygenase"/>
    <property type="match status" value="1"/>
</dbReference>
<comment type="similarity">
    <text evidence="1 10">Belongs to the cytochrome P450 family.</text>
</comment>
<evidence type="ECO:0000256" key="4">
    <source>
        <dbReference type="ARBA" id="ARBA00022857"/>
    </source>
</evidence>
<dbReference type="OrthoDB" id="4156795at2"/>
<dbReference type="GO" id="GO:0016705">
    <property type="term" value="F:oxidoreductase activity, acting on paired donors, with incorporation or reduction of molecular oxygen"/>
    <property type="evidence" value="ECO:0007669"/>
    <property type="project" value="InterPro"/>
</dbReference>
<comment type="pathway">
    <text evidence="9">Antibiotic biosynthesis; mycinamicin biosynthesis.</text>
</comment>
<dbReference type="PRINTS" id="PR00359">
    <property type="entry name" value="BP450"/>
</dbReference>
<dbReference type="RefSeq" id="WP_091120947.1">
    <property type="nucleotide sequence ID" value="NZ_FMHY01000002.1"/>
</dbReference>
<evidence type="ECO:0000256" key="10">
    <source>
        <dbReference type="RuleBase" id="RU000461"/>
    </source>
</evidence>
<evidence type="ECO:0000256" key="2">
    <source>
        <dbReference type="ARBA" id="ARBA00022617"/>
    </source>
</evidence>
<dbReference type="STRING" id="227316.GA0070604_4172"/>
<evidence type="ECO:0000256" key="1">
    <source>
        <dbReference type="ARBA" id="ARBA00010617"/>
    </source>
</evidence>
<dbReference type="GO" id="GO:0017000">
    <property type="term" value="P:antibiotic biosynthetic process"/>
    <property type="evidence" value="ECO:0007669"/>
    <property type="project" value="UniProtKB-KW"/>
</dbReference>
<evidence type="ECO:0000256" key="6">
    <source>
        <dbReference type="ARBA" id="ARBA00023004"/>
    </source>
</evidence>
<evidence type="ECO:0000313" key="11">
    <source>
        <dbReference type="EMBL" id="SCL59920.1"/>
    </source>
</evidence>
<keyword evidence="5 10" id="KW-0560">Oxidoreductase</keyword>
<evidence type="ECO:0000256" key="7">
    <source>
        <dbReference type="ARBA" id="ARBA00023033"/>
    </source>
</evidence>
<dbReference type="AlphaFoldDB" id="A0A1C6V1T9"/>
<keyword evidence="12" id="KW-1185">Reference proteome</keyword>
<dbReference type="EMBL" id="FMHY01000002">
    <property type="protein sequence ID" value="SCL59920.1"/>
    <property type="molecule type" value="Genomic_DNA"/>
</dbReference>
<dbReference type="SUPFAM" id="SSF48264">
    <property type="entry name" value="Cytochrome P450"/>
    <property type="match status" value="1"/>
</dbReference>
<dbReference type="PRINTS" id="PR00385">
    <property type="entry name" value="P450"/>
</dbReference>
<dbReference type="PANTHER" id="PTHR46696:SF1">
    <property type="entry name" value="CYTOCHROME P450 YJIB-RELATED"/>
    <property type="match status" value="1"/>
</dbReference>
<keyword evidence="2 10" id="KW-0349">Heme</keyword>
<dbReference type="GO" id="GO:0004497">
    <property type="term" value="F:monooxygenase activity"/>
    <property type="evidence" value="ECO:0007669"/>
    <property type="project" value="UniProtKB-KW"/>
</dbReference>
<dbReference type="CDD" id="cd11030">
    <property type="entry name" value="CYP105-like"/>
    <property type="match status" value="1"/>
</dbReference>
<dbReference type="GO" id="GO:0005506">
    <property type="term" value="F:iron ion binding"/>
    <property type="evidence" value="ECO:0007669"/>
    <property type="project" value="InterPro"/>
</dbReference>
<evidence type="ECO:0000256" key="8">
    <source>
        <dbReference type="ARBA" id="ARBA00023194"/>
    </source>
</evidence>
<keyword evidence="3 10" id="KW-0479">Metal-binding</keyword>
<dbReference type="InterPro" id="IPR017972">
    <property type="entry name" value="Cyt_P450_CS"/>
</dbReference>
<dbReference type="InterPro" id="IPR002397">
    <property type="entry name" value="Cyt_P450_B"/>
</dbReference>
<dbReference type="InterPro" id="IPR001128">
    <property type="entry name" value="Cyt_P450"/>
</dbReference>
<dbReference type="Pfam" id="PF00067">
    <property type="entry name" value="p450"/>
    <property type="match status" value="1"/>
</dbReference>
<name>A0A1C6V1T9_9ACTN</name>
<gene>
    <name evidence="11" type="ORF">GA0070604_4172</name>
</gene>
<dbReference type="Proteomes" id="UP000199696">
    <property type="component" value="Unassembled WGS sequence"/>
</dbReference>
<keyword evidence="8" id="KW-0045">Antibiotic biosynthesis</keyword>
<organism evidence="11 12">
    <name type="scientific">Micromonospora eburnea</name>
    <dbReference type="NCBI Taxonomy" id="227316"/>
    <lineage>
        <taxon>Bacteria</taxon>
        <taxon>Bacillati</taxon>
        <taxon>Actinomycetota</taxon>
        <taxon>Actinomycetes</taxon>
        <taxon>Micromonosporales</taxon>
        <taxon>Micromonosporaceae</taxon>
        <taxon>Micromonospora</taxon>
    </lineage>
</organism>
<evidence type="ECO:0000313" key="12">
    <source>
        <dbReference type="Proteomes" id="UP000199696"/>
    </source>
</evidence>
<accession>A0A1C6V1T9</accession>
<keyword evidence="7 10" id="KW-0503">Monooxygenase</keyword>
<keyword evidence="4" id="KW-0521">NADP</keyword>
<evidence type="ECO:0000256" key="3">
    <source>
        <dbReference type="ARBA" id="ARBA00022723"/>
    </source>
</evidence>